<keyword evidence="2" id="KW-1133">Transmembrane helix</keyword>
<feature type="transmembrane region" description="Helical" evidence="2">
    <location>
        <begin position="107"/>
        <end position="129"/>
    </location>
</feature>
<dbReference type="Proteomes" id="UP001479436">
    <property type="component" value="Unassembled WGS sequence"/>
</dbReference>
<gene>
    <name evidence="3" type="primary">ERC1_10</name>
    <name evidence="3" type="ORF">K7432_017950</name>
</gene>
<comment type="caution">
    <text evidence="3">The sequence shown here is derived from an EMBL/GenBank/DDBJ whole genome shotgun (WGS) entry which is preliminary data.</text>
</comment>
<keyword evidence="2" id="KW-0472">Membrane</keyword>
<evidence type="ECO:0000256" key="2">
    <source>
        <dbReference type="SAM" id="Phobius"/>
    </source>
</evidence>
<feature type="transmembrane region" description="Helical" evidence="2">
    <location>
        <begin position="135"/>
        <end position="156"/>
    </location>
</feature>
<name>A0ABR2WCR4_9FUNG</name>
<feature type="transmembrane region" description="Helical" evidence="2">
    <location>
        <begin position="67"/>
        <end position="86"/>
    </location>
</feature>
<proteinExistence type="inferred from homology"/>
<accession>A0ABR2WCR4</accession>
<sequence>MLFMMMSLGISITACNRIGNVLGSSQPIRAALVAKVSLVLGAIIGILNCTIIWVFRDSWGYLYNQDVKVVLFVSRVLPVVAVILLFQSIGGVCNGILRGQGKQKIGAVIKVCSYYIIALPIGLLLTFYGGFGLRGLWMGIMIAYIVCFTMEFIVILRTDWNTEVTRCLRRIASHN</sequence>
<feature type="transmembrane region" description="Helical" evidence="2">
    <location>
        <begin position="32"/>
        <end position="55"/>
    </location>
</feature>
<organism evidence="3 4">
    <name type="scientific">Basidiobolus ranarum</name>
    <dbReference type="NCBI Taxonomy" id="34480"/>
    <lineage>
        <taxon>Eukaryota</taxon>
        <taxon>Fungi</taxon>
        <taxon>Fungi incertae sedis</taxon>
        <taxon>Zoopagomycota</taxon>
        <taxon>Entomophthoromycotina</taxon>
        <taxon>Basidiobolomycetes</taxon>
        <taxon>Basidiobolales</taxon>
        <taxon>Basidiobolaceae</taxon>
        <taxon>Basidiobolus</taxon>
    </lineage>
</organism>
<keyword evidence="2" id="KW-0812">Transmembrane</keyword>
<comment type="similarity">
    <text evidence="1">Belongs to the multi antimicrobial extrusion (MATE) (TC 2.A.66.1) family.</text>
</comment>
<evidence type="ECO:0000313" key="4">
    <source>
        <dbReference type="Proteomes" id="UP001479436"/>
    </source>
</evidence>
<dbReference type="InterPro" id="IPR002528">
    <property type="entry name" value="MATE_fam"/>
</dbReference>
<dbReference type="PANTHER" id="PTHR11206">
    <property type="entry name" value="MULTIDRUG RESISTANCE PROTEIN"/>
    <property type="match status" value="1"/>
</dbReference>
<protein>
    <submittedName>
        <fullName evidence="3">Ethionine resistance protein</fullName>
    </submittedName>
</protein>
<keyword evidence="4" id="KW-1185">Reference proteome</keyword>
<evidence type="ECO:0000313" key="3">
    <source>
        <dbReference type="EMBL" id="KAK9753546.1"/>
    </source>
</evidence>
<dbReference type="Pfam" id="PF01554">
    <property type="entry name" value="MatE"/>
    <property type="match status" value="1"/>
</dbReference>
<evidence type="ECO:0000256" key="1">
    <source>
        <dbReference type="ARBA" id="ARBA00010199"/>
    </source>
</evidence>
<dbReference type="EMBL" id="JASJQH010004734">
    <property type="protein sequence ID" value="KAK9753546.1"/>
    <property type="molecule type" value="Genomic_DNA"/>
</dbReference>
<reference evidence="3 4" key="1">
    <citation type="submission" date="2023-04" db="EMBL/GenBank/DDBJ databases">
        <title>Genome of Basidiobolus ranarum AG-B5.</title>
        <authorList>
            <person name="Stajich J.E."/>
            <person name="Carter-House D."/>
            <person name="Gryganskyi A."/>
        </authorList>
    </citation>
    <scope>NUCLEOTIDE SEQUENCE [LARGE SCALE GENOMIC DNA]</scope>
    <source>
        <strain evidence="3 4">AG-B5</strain>
    </source>
</reference>